<dbReference type="SUPFAM" id="SSF48065">
    <property type="entry name" value="DBL homology domain (DH-domain)"/>
    <property type="match status" value="1"/>
</dbReference>
<feature type="compositionally biased region" description="Polar residues" evidence="2">
    <location>
        <begin position="101"/>
        <end position="115"/>
    </location>
</feature>
<evidence type="ECO:0000256" key="1">
    <source>
        <dbReference type="SAM" id="Coils"/>
    </source>
</evidence>
<sequence>MALSHSPRKATVPLASGDERSASHLKAAHLPKLTRRVFYCGVVVENTEHDEELPHDVQDLIASLGEPIDLELEPTDPGSSNSSTTDLTQSSNEPHQRKRATTLTSINDSLPNSNVPPRKRANTVTSSALTDIINELVATERSYVERLRTLKSEYADPLRHFSKSKETAILPPYEAKIIFGNLDQLIPVNEAFLRDLERMLAADGPEAVGGVGDVCLKHFKDLKGFEVYRQYYAKREEAQHIFEQEVKHSSFSSYIDRIKYAQADVRNRVGLRELLMDPVQRIPRYTLMFRTMIKHMPLHDPQRAKLVEADEIASKIALAETDEQTKRAAIMYCISSSVDDFPPNLISHSRKFVDCIDVEDVFAPAPDYLSTVGTPSSSSSKETSLHCTLFLFDDKLVIAKRPGDKNGKALTGLDDLDKVVKGKGLATNSRRGGLSCKGVMEVVDVVATDVGGADFHLYLETPPQDQTGDKWNGRAFRAMSVVFPPSPVNLDPTRTEAEKQRFLENLWMVQARYRTRFGQSVILKDAEREVENRAGRVTTATTYFNLFQRTAYLREKAKMKAVVHVDTSGFADPIPFGDPGAPFVIMRLHPLAGEVSRWSVQCSDPDDQGEEDIVENAKVHQRIIATIHHYGLFKFRTNNISAPPTPTVTRTRAAIFGLDAISRNLFHGKTGSPKDHPSIGHKRAKTFSTSRASIYSQSTATGESSLSHSSRSRRSTVTAATSLEEDRHSMLSADTGSASSRRSQSLHKAKKLLKKRRPSSGGSGSELEASPRRDDDLARSRSPSSDWYTDNEDQEDEPHVRPQDQSDHDLAARLELARHNSRSQTDAQFSDELFEAEQIEEDLYEDDPNPFRPLSRASRASTLPEIPPDSRPSSSMSRPVSPSPAGPGGEDARSRMMSLSVEHRPRGPRSPSPRPAPGTPEIVIHDLPSETEEDATISEDAIVREIAEMTVTPRGKGKAVAHLPRSRRQPFDTGGGRNTSSGSDTTQRNSIAPSGVPVYTANTEPLSIRRKVSSGVLNPHRRRVYTAGRGSSPMAKPGSRVASLTRRTSSQLKQQHMRAHTSMQADDVHMLVRQSESVKDVIEDARRSVRHLRQQYEQLAAANAASRTGTPLPASRSTTPLLDDRPLSPVKQFRATSRATPPPMTKEAQARMEEMQRLIGRRAQENPGARPRPLSMVTDPVLPRAAELVRAEEVAKSMDELAAHVDSDLSNALQHLEHVTAEIPRLTSTLAEKSDELEKTRNDLANLKLQVAFLKQMFDDCTAEKDALYDAFNEELDGMFNDASLPEDEAWAAMSRDMVEAKKSRNEAERQNLQLRHQLAEAEAQRESYAALLRAHGLIP</sequence>
<dbReference type="Gene3D" id="1.20.900.10">
    <property type="entry name" value="Dbl homology (DH) domain"/>
    <property type="match status" value="1"/>
</dbReference>
<feature type="compositionally biased region" description="Basic and acidic residues" evidence="2">
    <location>
        <begin position="797"/>
        <end position="818"/>
    </location>
</feature>
<feature type="compositionally biased region" description="Polar residues" evidence="2">
    <location>
        <begin position="686"/>
        <end position="703"/>
    </location>
</feature>
<dbReference type="CDD" id="cd00160">
    <property type="entry name" value="RhoGEF"/>
    <property type="match status" value="1"/>
</dbReference>
<dbReference type="InterPro" id="IPR051092">
    <property type="entry name" value="FYVE_RhoGEF_PH"/>
</dbReference>
<dbReference type="PROSITE" id="PS50010">
    <property type="entry name" value="DH_2"/>
    <property type="match status" value="1"/>
</dbReference>
<evidence type="ECO:0000259" key="3">
    <source>
        <dbReference type="PROSITE" id="PS50010"/>
    </source>
</evidence>
<evidence type="ECO:0000313" key="5">
    <source>
        <dbReference type="Proteomes" id="UP000703269"/>
    </source>
</evidence>
<feature type="compositionally biased region" description="Basic residues" evidence="2">
    <location>
        <begin position="744"/>
        <end position="758"/>
    </location>
</feature>
<dbReference type="Pfam" id="PF00621">
    <property type="entry name" value="RhoGEF"/>
    <property type="match status" value="1"/>
</dbReference>
<feature type="coiled-coil region" evidence="1">
    <location>
        <begin position="1296"/>
        <end position="1332"/>
    </location>
</feature>
<feature type="region of interest" description="Disordered" evidence="2">
    <location>
        <begin position="667"/>
        <end position="934"/>
    </location>
</feature>
<feature type="region of interest" description="Disordered" evidence="2">
    <location>
        <begin position="1"/>
        <end position="22"/>
    </location>
</feature>
<feature type="compositionally biased region" description="Pro residues" evidence="2">
    <location>
        <begin position="908"/>
        <end position="918"/>
    </location>
</feature>
<feature type="compositionally biased region" description="Polar residues" evidence="2">
    <location>
        <begin position="77"/>
        <end position="93"/>
    </location>
</feature>
<keyword evidence="5" id="KW-1185">Reference proteome</keyword>
<dbReference type="InterPro" id="IPR000219">
    <property type="entry name" value="DH_dom"/>
</dbReference>
<feature type="compositionally biased region" description="Basic residues" evidence="2">
    <location>
        <begin position="955"/>
        <end position="968"/>
    </location>
</feature>
<dbReference type="PANTHER" id="PTHR12673:SF270">
    <property type="entry name" value="FYVE-TYPE DOMAIN-CONTAINING PROTEIN"/>
    <property type="match status" value="1"/>
</dbReference>
<feature type="compositionally biased region" description="Low complexity" evidence="2">
    <location>
        <begin position="871"/>
        <end position="880"/>
    </location>
</feature>
<dbReference type="EMBL" id="BPQB01000001">
    <property type="protein sequence ID" value="GJE84556.1"/>
    <property type="molecule type" value="Genomic_DNA"/>
</dbReference>
<feature type="region of interest" description="Disordered" evidence="2">
    <location>
        <begin position="69"/>
        <end position="123"/>
    </location>
</feature>
<feature type="compositionally biased region" description="Polar residues" evidence="2">
    <location>
        <begin position="1105"/>
        <end position="1120"/>
    </location>
</feature>
<feature type="domain" description="DH" evidence="3">
    <location>
        <begin position="128"/>
        <end position="323"/>
    </location>
</feature>
<comment type="caution">
    <text evidence="4">The sequence shown here is derived from an EMBL/GenBank/DDBJ whole genome shotgun (WGS) entry which is preliminary data.</text>
</comment>
<feature type="compositionally biased region" description="Polar residues" evidence="2">
    <location>
        <begin position="732"/>
        <end position="743"/>
    </location>
</feature>
<dbReference type="OrthoDB" id="660555at2759"/>
<protein>
    <submittedName>
        <fullName evidence="4">RhoGEF domain-containing protein</fullName>
    </submittedName>
</protein>
<feature type="region of interest" description="Disordered" evidence="2">
    <location>
        <begin position="953"/>
        <end position="998"/>
    </location>
</feature>
<feature type="coiled-coil region" evidence="1">
    <location>
        <begin position="1230"/>
        <end position="1257"/>
    </location>
</feature>
<feature type="region of interest" description="Disordered" evidence="2">
    <location>
        <begin position="1101"/>
        <end position="1126"/>
    </location>
</feature>
<name>A0A9P3FXU9_9APHY</name>
<gene>
    <name evidence="4" type="ORF">PsYK624_006320</name>
</gene>
<dbReference type="Proteomes" id="UP000703269">
    <property type="component" value="Unassembled WGS sequence"/>
</dbReference>
<keyword evidence="1" id="KW-0175">Coiled coil</keyword>
<proteinExistence type="predicted"/>
<evidence type="ECO:0000256" key="2">
    <source>
        <dbReference type="SAM" id="MobiDB-lite"/>
    </source>
</evidence>
<feature type="compositionally biased region" description="Polar residues" evidence="2">
    <location>
        <begin position="978"/>
        <end position="992"/>
    </location>
</feature>
<dbReference type="SMART" id="SM00325">
    <property type="entry name" value="RhoGEF"/>
    <property type="match status" value="1"/>
</dbReference>
<reference evidence="4 5" key="1">
    <citation type="submission" date="2021-08" db="EMBL/GenBank/DDBJ databases">
        <title>Draft Genome Sequence of Phanerochaete sordida strain YK-624.</title>
        <authorList>
            <person name="Mori T."/>
            <person name="Dohra H."/>
            <person name="Suzuki T."/>
            <person name="Kawagishi H."/>
            <person name="Hirai H."/>
        </authorList>
    </citation>
    <scope>NUCLEOTIDE SEQUENCE [LARGE SCALE GENOMIC DNA]</scope>
    <source>
        <strain evidence="4 5">YK-624</strain>
    </source>
</reference>
<feature type="compositionally biased region" description="Basic and acidic residues" evidence="2">
    <location>
        <begin position="769"/>
        <end position="779"/>
    </location>
</feature>
<dbReference type="InterPro" id="IPR035899">
    <property type="entry name" value="DBL_dom_sf"/>
</dbReference>
<dbReference type="GO" id="GO:0005085">
    <property type="term" value="F:guanyl-nucleotide exchange factor activity"/>
    <property type="evidence" value="ECO:0007669"/>
    <property type="project" value="InterPro"/>
</dbReference>
<feature type="compositionally biased region" description="Acidic residues" evidence="2">
    <location>
        <begin position="832"/>
        <end position="848"/>
    </location>
</feature>
<dbReference type="PANTHER" id="PTHR12673">
    <property type="entry name" value="FACIOGENITAL DYSPLASIA PROTEIN"/>
    <property type="match status" value="1"/>
</dbReference>
<dbReference type="GO" id="GO:0005737">
    <property type="term" value="C:cytoplasm"/>
    <property type="evidence" value="ECO:0007669"/>
    <property type="project" value="TreeGrafter"/>
</dbReference>
<evidence type="ECO:0000313" key="4">
    <source>
        <dbReference type="EMBL" id="GJE84556.1"/>
    </source>
</evidence>
<accession>A0A9P3FXU9</accession>
<feature type="compositionally biased region" description="Low complexity" evidence="2">
    <location>
        <begin position="704"/>
        <end position="722"/>
    </location>
</feature>
<organism evidence="4 5">
    <name type="scientific">Phanerochaete sordida</name>
    <dbReference type="NCBI Taxonomy" id="48140"/>
    <lineage>
        <taxon>Eukaryota</taxon>
        <taxon>Fungi</taxon>
        <taxon>Dikarya</taxon>
        <taxon>Basidiomycota</taxon>
        <taxon>Agaricomycotina</taxon>
        <taxon>Agaricomycetes</taxon>
        <taxon>Polyporales</taxon>
        <taxon>Phanerochaetaceae</taxon>
        <taxon>Phanerochaete</taxon>
    </lineage>
</organism>